<evidence type="ECO:0000256" key="1">
    <source>
        <dbReference type="SAM" id="MobiDB-lite"/>
    </source>
</evidence>
<keyword evidence="3" id="KW-1185">Reference proteome</keyword>
<proteinExistence type="predicted"/>
<feature type="compositionally biased region" description="Low complexity" evidence="1">
    <location>
        <begin position="30"/>
        <end position="42"/>
    </location>
</feature>
<feature type="region of interest" description="Disordered" evidence="1">
    <location>
        <begin position="99"/>
        <end position="192"/>
    </location>
</feature>
<gene>
    <name evidence="2" type="ORF">PBRASI_LOCUS11539</name>
</gene>
<accession>A0A9N9EIV0</accession>
<feature type="compositionally biased region" description="Basic and acidic residues" evidence="1">
    <location>
        <begin position="120"/>
        <end position="149"/>
    </location>
</feature>
<feature type="non-terminal residue" evidence="2">
    <location>
        <position position="1"/>
    </location>
</feature>
<organism evidence="2 3">
    <name type="scientific">Paraglomus brasilianum</name>
    <dbReference type="NCBI Taxonomy" id="144538"/>
    <lineage>
        <taxon>Eukaryota</taxon>
        <taxon>Fungi</taxon>
        <taxon>Fungi incertae sedis</taxon>
        <taxon>Mucoromycota</taxon>
        <taxon>Glomeromycotina</taxon>
        <taxon>Glomeromycetes</taxon>
        <taxon>Paraglomerales</taxon>
        <taxon>Paraglomeraceae</taxon>
        <taxon>Paraglomus</taxon>
    </lineage>
</organism>
<protein>
    <submittedName>
        <fullName evidence="2">4655_t:CDS:1</fullName>
    </submittedName>
</protein>
<name>A0A9N9EIV0_9GLOM</name>
<feature type="non-terminal residue" evidence="2">
    <location>
        <position position="192"/>
    </location>
</feature>
<sequence>SFEHNKNARNADNSSVDESDQSLKDELESKSMISSVTITTSSGRQRKHMALPDFNSQGPMAAFRTVTDKIKKLEQEKGESDRLVQELQQKLRKYEEKLSEISADKSDSSRTSFTEYTPRNFERGEGSRQEKGKRKEGWKKWDRKSRRDESSDDSEDNKESASYIDPEQVNIVEEEIADNRRKRSSTGTDRRE</sequence>
<dbReference type="AlphaFoldDB" id="A0A9N9EIV0"/>
<dbReference type="EMBL" id="CAJVPI010005817">
    <property type="protein sequence ID" value="CAG8675768.1"/>
    <property type="molecule type" value="Genomic_DNA"/>
</dbReference>
<evidence type="ECO:0000313" key="2">
    <source>
        <dbReference type="EMBL" id="CAG8675768.1"/>
    </source>
</evidence>
<comment type="caution">
    <text evidence="2">The sequence shown here is derived from an EMBL/GenBank/DDBJ whole genome shotgun (WGS) entry which is preliminary data.</text>
</comment>
<dbReference type="Proteomes" id="UP000789739">
    <property type="component" value="Unassembled WGS sequence"/>
</dbReference>
<feature type="region of interest" description="Disordered" evidence="1">
    <location>
        <begin position="1"/>
        <end position="62"/>
    </location>
</feature>
<reference evidence="2" key="1">
    <citation type="submission" date="2021-06" db="EMBL/GenBank/DDBJ databases">
        <authorList>
            <person name="Kallberg Y."/>
            <person name="Tangrot J."/>
            <person name="Rosling A."/>
        </authorList>
    </citation>
    <scope>NUCLEOTIDE SEQUENCE</scope>
    <source>
        <strain evidence="2">BR232B</strain>
    </source>
</reference>
<evidence type="ECO:0000313" key="3">
    <source>
        <dbReference type="Proteomes" id="UP000789739"/>
    </source>
</evidence>
<feature type="compositionally biased region" description="Basic and acidic residues" evidence="1">
    <location>
        <begin position="99"/>
        <end position="108"/>
    </location>
</feature>